<dbReference type="EMBL" id="BRYB01000387">
    <property type="protein sequence ID" value="GMI29058.1"/>
    <property type="molecule type" value="Genomic_DNA"/>
</dbReference>
<name>A0ABQ6MNL1_9STRA</name>
<dbReference type="InterPro" id="IPR001932">
    <property type="entry name" value="PPM-type_phosphatase-like_dom"/>
</dbReference>
<dbReference type="Proteomes" id="UP001165060">
    <property type="component" value="Unassembled WGS sequence"/>
</dbReference>
<dbReference type="CDD" id="cd00143">
    <property type="entry name" value="PP2Cc"/>
    <property type="match status" value="1"/>
</dbReference>
<proteinExistence type="predicted"/>
<dbReference type="InterPro" id="IPR036457">
    <property type="entry name" value="PPM-type-like_dom_sf"/>
</dbReference>
<dbReference type="SUPFAM" id="SSF81606">
    <property type="entry name" value="PP2C-like"/>
    <property type="match status" value="1"/>
</dbReference>
<feature type="domain" description="PPM-type phosphatase" evidence="1">
    <location>
        <begin position="1"/>
        <end position="175"/>
    </location>
</feature>
<accession>A0ABQ6MNL1</accession>
<evidence type="ECO:0000259" key="1">
    <source>
        <dbReference type="PROSITE" id="PS51746"/>
    </source>
</evidence>
<organism evidence="2 3">
    <name type="scientific">Tetraparma gracilis</name>
    <dbReference type="NCBI Taxonomy" id="2962635"/>
    <lineage>
        <taxon>Eukaryota</taxon>
        <taxon>Sar</taxon>
        <taxon>Stramenopiles</taxon>
        <taxon>Ochrophyta</taxon>
        <taxon>Bolidophyceae</taxon>
        <taxon>Parmales</taxon>
        <taxon>Triparmaceae</taxon>
        <taxon>Tetraparma</taxon>
    </lineage>
</organism>
<keyword evidence="3" id="KW-1185">Reference proteome</keyword>
<protein>
    <recommendedName>
        <fullName evidence="1">PPM-type phosphatase domain-containing protein</fullName>
    </recommendedName>
</protein>
<dbReference type="PROSITE" id="PS51746">
    <property type="entry name" value="PPM_2"/>
    <property type="match status" value="1"/>
</dbReference>
<evidence type="ECO:0000313" key="2">
    <source>
        <dbReference type="EMBL" id="GMI29058.1"/>
    </source>
</evidence>
<dbReference type="PANTHER" id="PTHR47992">
    <property type="entry name" value="PROTEIN PHOSPHATASE"/>
    <property type="match status" value="1"/>
</dbReference>
<reference evidence="2 3" key="1">
    <citation type="journal article" date="2023" name="Commun. Biol.">
        <title>Genome analysis of Parmales, the sister group of diatoms, reveals the evolutionary specialization of diatoms from phago-mixotrophs to photoautotrophs.</title>
        <authorList>
            <person name="Ban H."/>
            <person name="Sato S."/>
            <person name="Yoshikawa S."/>
            <person name="Yamada K."/>
            <person name="Nakamura Y."/>
            <person name="Ichinomiya M."/>
            <person name="Sato N."/>
            <person name="Blanc-Mathieu R."/>
            <person name="Endo H."/>
            <person name="Kuwata A."/>
            <person name="Ogata H."/>
        </authorList>
    </citation>
    <scope>NUCLEOTIDE SEQUENCE [LARGE SCALE GENOMIC DNA]</scope>
</reference>
<sequence>PPPPPRGGSTAVVLSLSPLPSGSLLATIANTGDSRLLLSPPGLPFSAVTVDHRPSSPPERARLRRAAAAGLVTVAPDSHRTLRLYPGGLAVSRTLGDLALTKACVASPEVFEREVDASVGGRWRFLLATDGVTDSLSNAEIASAIGEGGGAKEAARGVVREALEKCGLKDDLTHP</sequence>
<evidence type="ECO:0000313" key="3">
    <source>
        <dbReference type="Proteomes" id="UP001165060"/>
    </source>
</evidence>
<gene>
    <name evidence="2" type="ORF">TeGR_g11359</name>
</gene>
<dbReference type="InterPro" id="IPR015655">
    <property type="entry name" value="PP2C"/>
</dbReference>
<dbReference type="Gene3D" id="3.60.40.10">
    <property type="entry name" value="PPM-type phosphatase domain"/>
    <property type="match status" value="1"/>
</dbReference>
<dbReference type="Pfam" id="PF00481">
    <property type="entry name" value="PP2C"/>
    <property type="match status" value="1"/>
</dbReference>
<comment type="caution">
    <text evidence="2">The sequence shown here is derived from an EMBL/GenBank/DDBJ whole genome shotgun (WGS) entry which is preliminary data.</text>
</comment>
<feature type="non-terminal residue" evidence="2">
    <location>
        <position position="1"/>
    </location>
</feature>